<evidence type="ECO:0000313" key="4">
    <source>
        <dbReference type="EMBL" id="USW57832.1"/>
    </source>
</evidence>
<dbReference type="InterPro" id="IPR051609">
    <property type="entry name" value="NmrA/Isoflavone_reductase-like"/>
</dbReference>
<evidence type="ECO:0000259" key="3">
    <source>
        <dbReference type="Pfam" id="PF05368"/>
    </source>
</evidence>
<dbReference type="GO" id="GO:0016491">
    <property type="term" value="F:oxidoreductase activity"/>
    <property type="evidence" value="ECO:0007669"/>
    <property type="project" value="UniProtKB-KW"/>
</dbReference>
<protein>
    <submittedName>
        <fullName evidence="4">NmrA-like domain, NAD(P)-binding domain superfamily</fullName>
    </submittedName>
</protein>
<sequence length="234" mass="25973">MRGQDVVICMVGGQASGDQNVLIDAALAAGVKRFIPSEFGPYSPDPQLQAINPHTNVAKTKTVEYLKRAQDRMSWKSLVTGGFFDWAMKVGFFGFDLQNQTVGLIDDGTQVFTATLLSTIGRALIAVLEHAGETRNQYVIVSSFNVSQRDILEVLERVSNKTWNVEHLDSDAVIANGERRLQEGDFAGIMDLTRGAAFGKRGRGHERKRGFWNDRLGLPEDDFEEAVRQVLQEV</sequence>
<proteinExistence type="predicted"/>
<feature type="domain" description="NmrA-like" evidence="3">
    <location>
        <begin position="2"/>
        <end position="169"/>
    </location>
</feature>
<dbReference type="PANTHER" id="PTHR47706">
    <property type="entry name" value="NMRA-LIKE FAMILY PROTEIN"/>
    <property type="match status" value="1"/>
</dbReference>
<organism evidence="4 5">
    <name type="scientific">Septoria linicola</name>
    <dbReference type="NCBI Taxonomy" id="215465"/>
    <lineage>
        <taxon>Eukaryota</taxon>
        <taxon>Fungi</taxon>
        <taxon>Dikarya</taxon>
        <taxon>Ascomycota</taxon>
        <taxon>Pezizomycotina</taxon>
        <taxon>Dothideomycetes</taxon>
        <taxon>Dothideomycetidae</taxon>
        <taxon>Mycosphaerellales</taxon>
        <taxon>Mycosphaerellaceae</taxon>
        <taxon>Septoria</taxon>
    </lineage>
</organism>
<gene>
    <name evidence="4" type="ORF">Slin15195_G111510</name>
</gene>
<dbReference type="Proteomes" id="UP001056384">
    <property type="component" value="Chromosome 10"/>
</dbReference>
<evidence type="ECO:0000256" key="2">
    <source>
        <dbReference type="ARBA" id="ARBA00023002"/>
    </source>
</evidence>
<keyword evidence="5" id="KW-1185">Reference proteome</keyword>
<dbReference type="PANTHER" id="PTHR47706:SF9">
    <property type="entry name" value="NMRA-LIKE DOMAIN-CONTAINING PROTEIN-RELATED"/>
    <property type="match status" value="1"/>
</dbReference>
<dbReference type="Pfam" id="PF05368">
    <property type="entry name" value="NmrA"/>
    <property type="match status" value="1"/>
</dbReference>
<keyword evidence="1" id="KW-0521">NADP</keyword>
<dbReference type="AlphaFoldDB" id="A0A9Q9AXL5"/>
<name>A0A9Q9AXL5_9PEZI</name>
<keyword evidence="2" id="KW-0560">Oxidoreductase</keyword>
<dbReference type="EMBL" id="CP099427">
    <property type="protein sequence ID" value="USW57832.1"/>
    <property type="molecule type" value="Genomic_DNA"/>
</dbReference>
<dbReference type="InterPro" id="IPR008030">
    <property type="entry name" value="NmrA-like"/>
</dbReference>
<dbReference type="Gene3D" id="3.40.50.720">
    <property type="entry name" value="NAD(P)-binding Rossmann-like Domain"/>
    <property type="match status" value="1"/>
</dbReference>
<reference evidence="4" key="1">
    <citation type="submission" date="2022-06" db="EMBL/GenBank/DDBJ databases">
        <title>Complete genome sequences of two strains of the flax pathogen Septoria linicola.</title>
        <authorList>
            <person name="Lapalu N."/>
            <person name="Simon A."/>
            <person name="Demenou B."/>
            <person name="Paumier D."/>
            <person name="Guillot M.-P."/>
            <person name="Gout L."/>
            <person name="Valade R."/>
        </authorList>
    </citation>
    <scope>NUCLEOTIDE SEQUENCE</scope>
    <source>
        <strain evidence="4">SE15195</strain>
    </source>
</reference>
<dbReference type="InterPro" id="IPR036291">
    <property type="entry name" value="NAD(P)-bd_dom_sf"/>
</dbReference>
<accession>A0A9Q9AXL5</accession>
<dbReference type="SUPFAM" id="SSF51735">
    <property type="entry name" value="NAD(P)-binding Rossmann-fold domains"/>
    <property type="match status" value="1"/>
</dbReference>
<evidence type="ECO:0000256" key="1">
    <source>
        <dbReference type="ARBA" id="ARBA00022857"/>
    </source>
</evidence>
<evidence type="ECO:0000313" key="5">
    <source>
        <dbReference type="Proteomes" id="UP001056384"/>
    </source>
</evidence>